<dbReference type="PANTHER" id="PTHR12589">
    <property type="entry name" value="PYRUVOYL TETRAHYDROBIOPTERIN SYNTHASE"/>
    <property type="match status" value="1"/>
</dbReference>
<dbReference type="AlphaFoldDB" id="A0A0E3SP17"/>
<dbReference type="Gene3D" id="3.30.479.10">
    <property type="entry name" value="6-pyruvoyl tetrahydropterin synthase/QueD"/>
    <property type="match status" value="1"/>
</dbReference>
<evidence type="ECO:0000256" key="3">
    <source>
        <dbReference type="ARBA" id="ARBA00022833"/>
    </source>
</evidence>
<dbReference type="PATRIC" id="fig|1434107.4.peg.3347"/>
<dbReference type="EMBL" id="CP009517">
    <property type="protein sequence ID" value="AKB83218.1"/>
    <property type="molecule type" value="Genomic_DNA"/>
</dbReference>
<keyword evidence="6" id="KW-1185">Reference proteome</keyword>
<accession>A0A0E3SP17</accession>
<protein>
    <submittedName>
        <fullName evidence="5">Queuosine biosynthesis QueD, PTPS-I</fullName>
    </submittedName>
</protein>
<dbReference type="SUPFAM" id="SSF55620">
    <property type="entry name" value="Tetrahydrobiopterin biosynthesis enzymes-like"/>
    <property type="match status" value="1"/>
</dbReference>
<reference evidence="5" key="1">
    <citation type="submission" date="2014-07" db="EMBL/GenBank/DDBJ databases">
        <title>Methanogenic archaea and the global carbon cycle.</title>
        <authorList>
            <person name="Henriksen J.R."/>
            <person name="Luke J."/>
            <person name="Reinhart S."/>
            <person name="Benedict M.N."/>
            <person name="Youngblut N.D."/>
            <person name="Metcalf M.E."/>
            <person name="Whitaker R.J."/>
            <person name="Metcalf W.W."/>
        </authorList>
    </citation>
    <scope>NUCLEOTIDE SEQUENCE [LARGE SCALE GENOMIC DNA]</scope>
    <source>
        <strain evidence="5">3</strain>
    </source>
</reference>
<organism evidence="5 6">
    <name type="scientific">Methanosarcina barkeri 3</name>
    <dbReference type="NCBI Taxonomy" id="1434107"/>
    <lineage>
        <taxon>Archaea</taxon>
        <taxon>Methanobacteriati</taxon>
        <taxon>Methanobacteriota</taxon>
        <taxon>Stenosarchaea group</taxon>
        <taxon>Methanomicrobia</taxon>
        <taxon>Methanosarcinales</taxon>
        <taxon>Methanosarcinaceae</taxon>
        <taxon>Methanosarcina</taxon>
    </lineage>
</organism>
<dbReference type="InterPro" id="IPR007115">
    <property type="entry name" value="6-PTP_synth/QueD"/>
</dbReference>
<dbReference type="HOGENOM" id="CLU_111016_6_0_2"/>
<dbReference type="STRING" id="1434107.MSBR3_2640"/>
<dbReference type="GO" id="GO:0016829">
    <property type="term" value="F:lyase activity"/>
    <property type="evidence" value="ECO:0007669"/>
    <property type="project" value="UniProtKB-KW"/>
</dbReference>
<evidence type="ECO:0000313" key="6">
    <source>
        <dbReference type="Proteomes" id="UP000033066"/>
    </source>
</evidence>
<comment type="cofactor">
    <cofactor evidence="1">
        <name>Zn(2+)</name>
        <dbReference type="ChEBI" id="CHEBI:29105"/>
    </cofactor>
</comment>
<gene>
    <name evidence="5" type="ORF">MSBR3_2640</name>
</gene>
<proteinExistence type="predicted"/>
<evidence type="ECO:0000313" key="5">
    <source>
        <dbReference type="EMBL" id="AKB83218.1"/>
    </source>
</evidence>
<keyword evidence="4" id="KW-0456">Lyase</keyword>
<dbReference type="Pfam" id="PF01242">
    <property type="entry name" value="PTPS"/>
    <property type="match status" value="1"/>
</dbReference>
<name>A0A0E3SP17_METBA</name>
<sequence>MNKLLKKTFIENGVYQMTKMRLGVIDYIDSAHYLPGHGKCGRVHGHTYKIEVLVEGEVRESGMVIDFYDLKKGIKETLEEYDHTLLNEILEFPSSEHLCQHIHSRLLERFGFPLQVKVWEGEGKWCEMDNFSE</sequence>
<dbReference type="GO" id="GO:0046872">
    <property type="term" value="F:metal ion binding"/>
    <property type="evidence" value="ECO:0007669"/>
    <property type="project" value="UniProtKB-KW"/>
</dbReference>
<dbReference type="PANTHER" id="PTHR12589:SF7">
    <property type="entry name" value="6-PYRUVOYL TETRAHYDROBIOPTERIN SYNTHASE"/>
    <property type="match status" value="1"/>
</dbReference>
<dbReference type="NCBIfam" id="TIGR03367">
    <property type="entry name" value="queuosine_QueD"/>
    <property type="match status" value="1"/>
</dbReference>
<evidence type="ECO:0000256" key="2">
    <source>
        <dbReference type="ARBA" id="ARBA00022723"/>
    </source>
</evidence>
<evidence type="ECO:0000256" key="4">
    <source>
        <dbReference type="ARBA" id="ARBA00023239"/>
    </source>
</evidence>
<dbReference type="Proteomes" id="UP000033066">
    <property type="component" value="Chromosome"/>
</dbReference>
<keyword evidence="2" id="KW-0479">Metal-binding</keyword>
<dbReference type="InterPro" id="IPR038418">
    <property type="entry name" value="6-PTP_synth/QueD_sf"/>
</dbReference>
<evidence type="ECO:0000256" key="1">
    <source>
        <dbReference type="ARBA" id="ARBA00001947"/>
    </source>
</evidence>
<keyword evidence="3" id="KW-0862">Zinc</keyword>
<dbReference type="KEGG" id="mbak:MSBR3_2640"/>